<evidence type="ECO:0008006" key="2">
    <source>
        <dbReference type="Google" id="ProtNLM"/>
    </source>
</evidence>
<sequence>RVRQAILRSPGRSARRHSSELNISNRSVRRILHNDLGFHPYKIAMVQQLNPGDYVKRLNFAREMKAILDQNENIILFTTDEAHFHLNGTVNQQNCRYWSDENPKLMHERPLHSPKVTVWCAVSSTVVIGPYFFEDDNGTTVTVTSERYRQMFTEFFLFELRRKRIPIRQVWFQQDGATAHTERNSMEAIRA</sequence>
<dbReference type="AlphaFoldDB" id="A0A1B6JWN5"/>
<dbReference type="EMBL" id="GECU01004091">
    <property type="protein sequence ID" value="JAT03616.1"/>
    <property type="molecule type" value="Transcribed_RNA"/>
</dbReference>
<dbReference type="InterPro" id="IPR036397">
    <property type="entry name" value="RNaseH_sf"/>
</dbReference>
<evidence type="ECO:0000313" key="1">
    <source>
        <dbReference type="EMBL" id="JAT03616.1"/>
    </source>
</evidence>
<dbReference type="PANTHER" id="PTHR47326:SF1">
    <property type="entry name" value="HTH PSQ-TYPE DOMAIN-CONTAINING PROTEIN"/>
    <property type="match status" value="1"/>
</dbReference>
<proteinExistence type="predicted"/>
<organism evidence="1">
    <name type="scientific">Homalodisca liturata</name>
    <dbReference type="NCBI Taxonomy" id="320908"/>
    <lineage>
        <taxon>Eukaryota</taxon>
        <taxon>Metazoa</taxon>
        <taxon>Ecdysozoa</taxon>
        <taxon>Arthropoda</taxon>
        <taxon>Hexapoda</taxon>
        <taxon>Insecta</taxon>
        <taxon>Pterygota</taxon>
        <taxon>Neoptera</taxon>
        <taxon>Paraneoptera</taxon>
        <taxon>Hemiptera</taxon>
        <taxon>Auchenorrhyncha</taxon>
        <taxon>Membracoidea</taxon>
        <taxon>Cicadellidae</taxon>
        <taxon>Cicadellinae</taxon>
        <taxon>Proconiini</taxon>
        <taxon>Homalodisca</taxon>
    </lineage>
</organism>
<accession>A0A1B6JWN5</accession>
<dbReference type="GO" id="GO:0003676">
    <property type="term" value="F:nucleic acid binding"/>
    <property type="evidence" value="ECO:0007669"/>
    <property type="project" value="InterPro"/>
</dbReference>
<reference evidence="1" key="1">
    <citation type="submission" date="2015-11" db="EMBL/GenBank/DDBJ databases">
        <title>De novo transcriptome assembly of four potential Pierce s Disease insect vectors from Arizona vineyards.</title>
        <authorList>
            <person name="Tassone E.E."/>
        </authorList>
    </citation>
    <scope>NUCLEOTIDE SEQUENCE</scope>
</reference>
<protein>
    <recommendedName>
        <fullName evidence="2">Tc1-like transposase DDE domain-containing protein</fullName>
    </recommendedName>
</protein>
<dbReference type="PANTHER" id="PTHR47326">
    <property type="entry name" value="TRANSPOSABLE ELEMENT TC3 TRANSPOSASE-LIKE PROTEIN"/>
    <property type="match status" value="1"/>
</dbReference>
<gene>
    <name evidence="1" type="ORF">g.28622</name>
</gene>
<feature type="non-terminal residue" evidence="1">
    <location>
        <position position="1"/>
    </location>
</feature>
<dbReference type="Gene3D" id="3.30.420.10">
    <property type="entry name" value="Ribonuclease H-like superfamily/Ribonuclease H"/>
    <property type="match status" value="1"/>
</dbReference>
<name>A0A1B6JWN5_9HEMI</name>
<feature type="non-terminal residue" evidence="1">
    <location>
        <position position="191"/>
    </location>
</feature>